<organism evidence="4 5">
    <name type="scientific">Saprolegnia diclina (strain VS20)</name>
    <dbReference type="NCBI Taxonomy" id="1156394"/>
    <lineage>
        <taxon>Eukaryota</taxon>
        <taxon>Sar</taxon>
        <taxon>Stramenopiles</taxon>
        <taxon>Oomycota</taxon>
        <taxon>Saprolegniomycetes</taxon>
        <taxon>Saprolegniales</taxon>
        <taxon>Saprolegniaceae</taxon>
        <taxon>Saprolegnia</taxon>
    </lineage>
</organism>
<proteinExistence type="predicted"/>
<dbReference type="OMA" id="EYPLYKK"/>
<feature type="region of interest" description="Disordered" evidence="3">
    <location>
        <begin position="116"/>
        <end position="159"/>
    </location>
</feature>
<dbReference type="GO" id="GO:0000149">
    <property type="term" value="F:SNARE binding"/>
    <property type="evidence" value="ECO:0007669"/>
    <property type="project" value="TreeGrafter"/>
</dbReference>
<dbReference type="Pfam" id="PF10186">
    <property type="entry name" value="ATG14"/>
    <property type="match status" value="1"/>
</dbReference>
<feature type="coiled-coil region" evidence="2">
    <location>
        <begin position="255"/>
        <end position="302"/>
    </location>
</feature>
<dbReference type="VEuPathDB" id="FungiDB:SDRG_09501"/>
<feature type="compositionally biased region" description="Acidic residues" evidence="3">
    <location>
        <begin position="125"/>
        <end position="138"/>
    </location>
</feature>
<dbReference type="InterPro" id="IPR018791">
    <property type="entry name" value="UV_resistance/autophagy_Atg14"/>
</dbReference>
<reference evidence="4 5" key="1">
    <citation type="submission" date="2012-04" db="EMBL/GenBank/DDBJ databases">
        <title>The Genome Sequence of Saprolegnia declina VS20.</title>
        <authorList>
            <consortium name="The Broad Institute Genome Sequencing Platform"/>
            <person name="Russ C."/>
            <person name="Nusbaum C."/>
            <person name="Tyler B."/>
            <person name="van West P."/>
            <person name="Dieguez-Uribeondo J."/>
            <person name="de Bruijn I."/>
            <person name="Tripathy S."/>
            <person name="Jiang R."/>
            <person name="Young S.K."/>
            <person name="Zeng Q."/>
            <person name="Gargeya S."/>
            <person name="Fitzgerald M."/>
            <person name="Haas B."/>
            <person name="Abouelleil A."/>
            <person name="Alvarado L."/>
            <person name="Arachchi H.M."/>
            <person name="Berlin A."/>
            <person name="Chapman S.B."/>
            <person name="Goldberg J."/>
            <person name="Griggs A."/>
            <person name="Gujja S."/>
            <person name="Hansen M."/>
            <person name="Howarth C."/>
            <person name="Imamovic A."/>
            <person name="Larimer J."/>
            <person name="McCowen C."/>
            <person name="Montmayeur A."/>
            <person name="Murphy C."/>
            <person name="Neiman D."/>
            <person name="Pearson M."/>
            <person name="Priest M."/>
            <person name="Roberts A."/>
            <person name="Saif S."/>
            <person name="Shea T."/>
            <person name="Sisk P."/>
            <person name="Sykes S."/>
            <person name="Wortman J."/>
            <person name="Nusbaum C."/>
            <person name="Birren B."/>
        </authorList>
    </citation>
    <scope>NUCLEOTIDE SEQUENCE [LARGE SCALE GENOMIC DNA]</scope>
    <source>
        <strain evidence="4 5">VS20</strain>
    </source>
</reference>
<dbReference type="GO" id="GO:0000323">
    <property type="term" value="C:lytic vacuole"/>
    <property type="evidence" value="ECO:0007669"/>
    <property type="project" value="TreeGrafter"/>
</dbReference>
<dbReference type="InParanoid" id="T0QE35"/>
<sequence>MQQRRTLCVSQLRSICLRHLSFTSSTGASDFSAPKMGATGESLGEVELPDLFVRLAAGATILYESDVAKETLNPTWPPVELDERLGNTISPYECLQDSVFELIVYRYVSSDRKPYEPPYVSLKEEDNEDDDDDDDNDNDTEHGDDQAKSTATDESDGRHDMRSFEEVLRFIVQLDALEPLHCDYRELYGLPLNTLILGFQLEKDAETYFVPRDTMLHLVQSGAMAGRRRKEGIVRETKYALPTAALLLNTNIGLLAEIEQRKRSIEAKRERIAQQLAAHEAAAEKEHQRLRLQNRIIALRKEVDERKQAQSRVKSVVKVEKQLLQLDERIPRTLVHLMDIHNKANDERNGIWERRTEVLKVAHKIRSKQAHLVVQLHDIYPISYVGAGEYCIGGIKFMNADVANGKDDEMLSTALGYIAHFVFMLAKYLDVNLRYTIVHCSSRSFMRDDVNDPYIEYPLFKRGVEKDRFEKACVFLKKDVEQLLQARGLEIVVNSQLLIRLKSIVDAEVAWLQANSSAASSS</sequence>
<protein>
    <submittedName>
        <fullName evidence="4">Uncharacterized protein</fullName>
    </submittedName>
</protein>
<dbReference type="GO" id="GO:0035493">
    <property type="term" value="P:SNARE complex assembly"/>
    <property type="evidence" value="ECO:0007669"/>
    <property type="project" value="TreeGrafter"/>
</dbReference>
<evidence type="ECO:0000256" key="3">
    <source>
        <dbReference type="SAM" id="MobiDB-lite"/>
    </source>
</evidence>
<evidence type="ECO:0000313" key="5">
    <source>
        <dbReference type="Proteomes" id="UP000030762"/>
    </source>
</evidence>
<gene>
    <name evidence="4" type="ORF">SDRG_09501</name>
</gene>
<dbReference type="PANTHER" id="PTHR15157">
    <property type="entry name" value="UV RADIATION RESISTANCE-ASSOCIATED GENE PROTEIN"/>
    <property type="match status" value="1"/>
</dbReference>
<name>T0QE35_SAPDV</name>
<dbReference type="OrthoDB" id="72772at2759"/>
<keyword evidence="5" id="KW-1185">Reference proteome</keyword>
<evidence type="ECO:0000256" key="2">
    <source>
        <dbReference type="SAM" id="Coils"/>
    </source>
</evidence>
<evidence type="ECO:0000313" key="4">
    <source>
        <dbReference type="EMBL" id="EQC32976.1"/>
    </source>
</evidence>
<dbReference type="PANTHER" id="PTHR15157:SF5">
    <property type="entry name" value="UV RADIATION RESISTANCE-ASSOCIATED GENE PROTEIN"/>
    <property type="match status" value="1"/>
</dbReference>
<dbReference type="GO" id="GO:0005768">
    <property type="term" value="C:endosome"/>
    <property type="evidence" value="ECO:0007669"/>
    <property type="project" value="TreeGrafter"/>
</dbReference>
<dbReference type="STRING" id="1156394.T0QE35"/>
<dbReference type="Proteomes" id="UP000030762">
    <property type="component" value="Unassembled WGS sequence"/>
</dbReference>
<keyword evidence="1 2" id="KW-0175">Coiled coil</keyword>
<dbReference type="GO" id="GO:0032991">
    <property type="term" value="C:protein-containing complex"/>
    <property type="evidence" value="ECO:0007669"/>
    <property type="project" value="UniProtKB-ARBA"/>
</dbReference>
<dbReference type="GeneID" id="19950228"/>
<dbReference type="RefSeq" id="XP_008613662.1">
    <property type="nucleotide sequence ID" value="XM_008615440.1"/>
</dbReference>
<accession>T0QE35</accession>
<dbReference type="EMBL" id="JH767161">
    <property type="protein sequence ID" value="EQC32976.1"/>
    <property type="molecule type" value="Genomic_DNA"/>
</dbReference>
<dbReference type="eggNOG" id="KOG2896">
    <property type="taxonomic scope" value="Eukaryota"/>
</dbReference>
<dbReference type="AlphaFoldDB" id="T0QE35"/>
<evidence type="ECO:0000256" key="1">
    <source>
        <dbReference type="ARBA" id="ARBA00023054"/>
    </source>
</evidence>